<organism evidence="3">
    <name type="scientific">Spirodela intermedia</name>
    <name type="common">Intermediate duckweed</name>
    <dbReference type="NCBI Taxonomy" id="51605"/>
    <lineage>
        <taxon>Eukaryota</taxon>
        <taxon>Viridiplantae</taxon>
        <taxon>Streptophyta</taxon>
        <taxon>Embryophyta</taxon>
        <taxon>Tracheophyta</taxon>
        <taxon>Spermatophyta</taxon>
        <taxon>Magnoliopsida</taxon>
        <taxon>Liliopsida</taxon>
        <taxon>Araceae</taxon>
        <taxon>Lemnoideae</taxon>
        <taxon>Spirodela</taxon>
    </lineage>
</organism>
<evidence type="ECO:0000313" key="4">
    <source>
        <dbReference type="Proteomes" id="UP001189122"/>
    </source>
</evidence>
<reference evidence="3 4" key="1">
    <citation type="submission" date="2019-12" db="EMBL/GenBank/DDBJ databases">
        <authorList>
            <person name="Scholz U."/>
            <person name="Mascher M."/>
            <person name="Fiebig A."/>
        </authorList>
    </citation>
    <scope>NUCLEOTIDE SEQUENCE</scope>
</reference>
<evidence type="ECO:0000256" key="1">
    <source>
        <dbReference type="ARBA" id="ARBA00009995"/>
    </source>
</evidence>
<dbReference type="Pfam" id="PF00201">
    <property type="entry name" value="UDPGT"/>
    <property type="match status" value="1"/>
</dbReference>
<accession>A0A7I8IM57</accession>
<dbReference type="EMBL" id="CACRZD030000004">
    <property type="protein sequence ID" value="CAA6658839.1"/>
    <property type="molecule type" value="Genomic_DNA"/>
</dbReference>
<gene>
    <name evidence="3" type="ORF">SI7747_04005280</name>
</gene>
<proteinExistence type="inferred from homology"/>
<comment type="similarity">
    <text evidence="1">Belongs to the UDP-glycosyltransferase family.</text>
</comment>
<dbReference type="Proteomes" id="UP001189122">
    <property type="component" value="Unassembled WGS sequence"/>
</dbReference>
<name>A0A7I8IM57_SPIIN</name>
<protein>
    <submittedName>
        <fullName evidence="3">Uncharacterized protein</fullName>
    </submittedName>
</protein>
<dbReference type="PANTHER" id="PTHR11926">
    <property type="entry name" value="GLUCOSYL/GLUCURONOSYL TRANSFERASES"/>
    <property type="match status" value="1"/>
</dbReference>
<keyword evidence="4" id="KW-1185">Reference proteome</keyword>
<dbReference type="CDD" id="cd03784">
    <property type="entry name" value="GT1_Gtf-like"/>
    <property type="match status" value="1"/>
</dbReference>
<dbReference type="AlphaFoldDB" id="A0A7I8IM57"/>
<evidence type="ECO:0000256" key="2">
    <source>
        <dbReference type="ARBA" id="ARBA00022679"/>
    </source>
</evidence>
<dbReference type="Gene3D" id="3.40.50.2000">
    <property type="entry name" value="Glycogen Phosphorylase B"/>
    <property type="match status" value="2"/>
</dbReference>
<dbReference type="InterPro" id="IPR002213">
    <property type="entry name" value="UDP_glucos_trans"/>
</dbReference>
<dbReference type="GO" id="GO:0080043">
    <property type="term" value="F:quercetin 3-O-glucosyltransferase activity"/>
    <property type="evidence" value="ECO:0007669"/>
    <property type="project" value="TreeGrafter"/>
</dbReference>
<sequence length="347" mass="39219">MNFTLDAAKEIGVPEVWLCTTSACGYLCYLHFRELVDRGLTPVKDSADLTNGYLDTPIDWIPGMPNVRLKDLPSFIRTTNTDEFMIKFTIRETERASKASAIILNTFESLEGPVLKAMDRILPPIYHVGPLSVLSQQVAKSLQAIMGSNLWKEDTSCLEWLERRKPGSVVYVNFGSITVMTNEQLVEFAWGLADSNQDFLWIIRPDLVKGESAVLPEEFLREVEGRGLLASWWFLDTHSGWNSTLESISGGVPMLCWAFFAEQQTKCRYSCAEWGIGMEIDSDVRREEGRSLIAELMEGEKGKEMRRRAREWKERTVDPTKSWGTSSKNLDELVMKLSTAAFSFAGS</sequence>
<dbReference type="SUPFAM" id="SSF53756">
    <property type="entry name" value="UDP-Glycosyltransferase/glycogen phosphorylase"/>
    <property type="match status" value="1"/>
</dbReference>
<evidence type="ECO:0000313" key="3">
    <source>
        <dbReference type="EMBL" id="CAA2619113.1"/>
    </source>
</evidence>
<dbReference type="GO" id="GO:0080044">
    <property type="term" value="F:quercetin 7-O-glucosyltransferase activity"/>
    <property type="evidence" value="ECO:0007669"/>
    <property type="project" value="TreeGrafter"/>
</dbReference>
<keyword evidence="2" id="KW-0808">Transferase</keyword>
<dbReference type="EMBL" id="LR743591">
    <property type="protein sequence ID" value="CAA2619113.1"/>
    <property type="molecule type" value="Genomic_DNA"/>
</dbReference>
<dbReference type="PANTHER" id="PTHR11926:SF774">
    <property type="entry name" value="UDP-GLYCOSYLTRANSFERASE 85A1-RELATED"/>
    <property type="match status" value="1"/>
</dbReference>